<proteinExistence type="predicted"/>
<gene>
    <name evidence="1" type="ORF">KK062_08135</name>
</gene>
<dbReference type="AlphaFoldDB" id="A0AAP2DVK1"/>
<sequence length="81" mass="9236">MTRLEFENLPLNDKAKWVWENGIYLETMAHGTFKVNLYAVGKDFIEVYLDDATNEVDKIALAEAGDVNKYLDKIELPGDGR</sequence>
<evidence type="ECO:0000313" key="1">
    <source>
        <dbReference type="EMBL" id="MBT1708188.1"/>
    </source>
</evidence>
<name>A0AAP2DVK1_9BACT</name>
<organism evidence="1 2">
    <name type="scientific">Dawidia cretensis</name>
    <dbReference type="NCBI Taxonomy" id="2782350"/>
    <lineage>
        <taxon>Bacteria</taxon>
        <taxon>Pseudomonadati</taxon>
        <taxon>Bacteroidota</taxon>
        <taxon>Cytophagia</taxon>
        <taxon>Cytophagales</taxon>
        <taxon>Chryseotaleaceae</taxon>
        <taxon>Dawidia</taxon>
    </lineage>
</organism>
<dbReference type="RefSeq" id="WP_254083778.1">
    <property type="nucleotide sequence ID" value="NZ_JAHESE010000005.1"/>
</dbReference>
<accession>A0AAP2DVK1</accession>
<protein>
    <submittedName>
        <fullName evidence="1">Uncharacterized protein</fullName>
    </submittedName>
</protein>
<dbReference type="EMBL" id="JAHESE010000005">
    <property type="protein sequence ID" value="MBT1708188.1"/>
    <property type="molecule type" value="Genomic_DNA"/>
</dbReference>
<keyword evidence="2" id="KW-1185">Reference proteome</keyword>
<dbReference type="Proteomes" id="UP001319080">
    <property type="component" value="Unassembled WGS sequence"/>
</dbReference>
<reference evidence="1 2" key="1">
    <citation type="submission" date="2021-05" db="EMBL/GenBank/DDBJ databases">
        <title>A Polyphasic approach of four new species of the genus Ohtaekwangia: Ohtaekwangia histidinii sp. nov., Ohtaekwangia cretensis sp. nov., Ohtaekwangia indiensis sp. nov., Ohtaekwangia reichenbachii sp. nov. from diverse environment.</title>
        <authorList>
            <person name="Octaviana S."/>
        </authorList>
    </citation>
    <scope>NUCLEOTIDE SEQUENCE [LARGE SCALE GENOMIC DNA]</scope>
    <source>
        <strain evidence="1 2">PWU5</strain>
    </source>
</reference>
<comment type="caution">
    <text evidence="1">The sequence shown here is derived from an EMBL/GenBank/DDBJ whole genome shotgun (WGS) entry which is preliminary data.</text>
</comment>
<evidence type="ECO:0000313" key="2">
    <source>
        <dbReference type="Proteomes" id="UP001319080"/>
    </source>
</evidence>